<dbReference type="Gene3D" id="1.20.1250.20">
    <property type="entry name" value="MFS general substrate transporter like domains"/>
    <property type="match status" value="1"/>
</dbReference>
<evidence type="ECO:0000313" key="10">
    <source>
        <dbReference type="Proteomes" id="UP000612899"/>
    </source>
</evidence>
<keyword evidence="4 7" id="KW-1133">Transmembrane helix</keyword>
<dbReference type="CDD" id="cd06173">
    <property type="entry name" value="MFS_MefA_like"/>
    <property type="match status" value="1"/>
</dbReference>
<dbReference type="GO" id="GO:0022857">
    <property type="term" value="F:transmembrane transporter activity"/>
    <property type="evidence" value="ECO:0007669"/>
    <property type="project" value="InterPro"/>
</dbReference>
<feature type="transmembrane region" description="Helical" evidence="7">
    <location>
        <begin position="304"/>
        <end position="321"/>
    </location>
</feature>
<dbReference type="GO" id="GO:0005886">
    <property type="term" value="C:plasma membrane"/>
    <property type="evidence" value="ECO:0007669"/>
    <property type="project" value="UniProtKB-SubCell"/>
</dbReference>
<gene>
    <name evidence="9" type="ORF">Rhe02_98100</name>
</gene>
<dbReference type="SUPFAM" id="SSF103473">
    <property type="entry name" value="MFS general substrate transporter"/>
    <property type="match status" value="1"/>
</dbReference>
<comment type="subcellular location">
    <subcellularLocation>
        <location evidence="1">Cell membrane</location>
        <topology evidence="1">Multi-pass membrane protein</topology>
    </subcellularLocation>
</comment>
<keyword evidence="2" id="KW-1003">Cell membrane</keyword>
<evidence type="ECO:0000256" key="6">
    <source>
        <dbReference type="SAM" id="MobiDB-lite"/>
    </source>
</evidence>
<feature type="transmembrane region" description="Helical" evidence="7">
    <location>
        <begin position="155"/>
        <end position="180"/>
    </location>
</feature>
<feature type="compositionally biased region" description="Pro residues" evidence="6">
    <location>
        <begin position="405"/>
        <end position="417"/>
    </location>
</feature>
<dbReference type="AlphaFoldDB" id="A0A8J3VN21"/>
<feature type="transmembrane region" description="Helical" evidence="7">
    <location>
        <begin position="342"/>
        <end position="362"/>
    </location>
</feature>
<name>A0A8J3VN21_9ACTN</name>
<dbReference type="Proteomes" id="UP000612899">
    <property type="component" value="Unassembled WGS sequence"/>
</dbReference>
<dbReference type="RefSeq" id="WP_203915465.1">
    <property type="nucleotide sequence ID" value="NZ_BONY01000162.1"/>
</dbReference>
<evidence type="ECO:0000256" key="5">
    <source>
        <dbReference type="ARBA" id="ARBA00023136"/>
    </source>
</evidence>
<accession>A0A8J3VN21</accession>
<dbReference type="InterPro" id="IPR011701">
    <property type="entry name" value="MFS"/>
</dbReference>
<protein>
    <submittedName>
        <fullName evidence="9">MFS transporter</fullName>
    </submittedName>
</protein>
<evidence type="ECO:0000256" key="4">
    <source>
        <dbReference type="ARBA" id="ARBA00022989"/>
    </source>
</evidence>
<dbReference type="InterPro" id="IPR036259">
    <property type="entry name" value="MFS_trans_sf"/>
</dbReference>
<organism evidence="9 10">
    <name type="scientific">Rhizocola hellebori</name>
    <dbReference type="NCBI Taxonomy" id="1392758"/>
    <lineage>
        <taxon>Bacteria</taxon>
        <taxon>Bacillati</taxon>
        <taxon>Actinomycetota</taxon>
        <taxon>Actinomycetes</taxon>
        <taxon>Micromonosporales</taxon>
        <taxon>Micromonosporaceae</taxon>
        <taxon>Rhizocola</taxon>
    </lineage>
</organism>
<evidence type="ECO:0000256" key="2">
    <source>
        <dbReference type="ARBA" id="ARBA00022475"/>
    </source>
</evidence>
<evidence type="ECO:0000259" key="8">
    <source>
        <dbReference type="PROSITE" id="PS50850"/>
    </source>
</evidence>
<dbReference type="PANTHER" id="PTHR23513">
    <property type="entry name" value="INTEGRAL MEMBRANE EFFLUX PROTEIN-RELATED"/>
    <property type="match status" value="1"/>
</dbReference>
<comment type="caution">
    <text evidence="9">The sequence shown here is derived from an EMBL/GenBank/DDBJ whole genome shotgun (WGS) entry which is preliminary data.</text>
</comment>
<reference evidence="9" key="1">
    <citation type="submission" date="2021-01" db="EMBL/GenBank/DDBJ databases">
        <title>Whole genome shotgun sequence of Rhizocola hellebori NBRC 109834.</title>
        <authorList>
            <person name="Komaki H."/>
            <person name="Tamura T."/>
        </authorList>
    </citation>
    <scope>NUCLEOTIDE SEQUENCE</scope>
    <source>
        <strain evidence="9">NBRC 109834</strain>
    </source>
</reference>
<keyword evidence="3 7" id="KW-0812">Transmembrane</keyword>
<feature type="transmembrane region" description="Helical" evidence="7">
    <location>
        <begin position="278"/>
        <end position="298"/>
    </location>
</feature>
<evidence type="ECO:0000256" key="3">
    <source>
        <dbReference type="ARBA" id="ARBA00022692"/>
    </source>
</evidence>
<dbReference type="Pfam" id="PF07690">
    <property type="entry name" value="MFS_1"/>
    <property type="match status" value="1"/>
</dbReference>
<dbReference type="InterPro" id="IPR020846">
    <property type="entry name" value="MFS_dom"/>
</dbReference>
<feature type="transmembrane region" description="Helical" evidence="7">
    <location>
        <begin position="368"/>
        <end position="389"/>
    </location>
</feature>
<dbReference type="PANTHER" id="PTHR23513:SF6">
    <property type="entry name" value="MAJOR FACILITATOR SUPERFAMILY ASSOCIATED DOMAIN-CONTAINING PROTEIN"/>
    <property type="match status" value="1"/>
</dbReference>
<feature type="domain" description="Major facilitator superfamily (MFS) profile" evidence="8">
    <location>
        <begin position="1"/>
        <end position="393"/>
    </location>
</feature>
<feature type="transmembrane region" description="Helical" evidence="7">
    <location>
        <begin position="215"/>
        <end position="237"/>
    </location>
</feature>
<keyword evidence="10" id="KW-1185">Reference proteome</keyword>
<dbReference type="EMBL" id="BONY01000162">
    <property type="protein sequence ID" value="GIH11743.1"/>
    <property type="molecule type" value="Genomic_DNA"/>
</dbReference>
<feature type="transmembrane region" description="Helical" evidence="7">
    <location>
        <begin position="40"/>
        <end position="62"/>
    </location>
</feature>
<evidence type="ECO:0000313" key="9">
    <source>
        <dbReference type="EMBL" id="GIH11743.1"/>
    </source>
</evidence>
<evidence type="ECO:0000256" key="7">
    <source>
        <dbReference type="SAM" id="Phobius"/>
    </source>
</evidence>
<dbReference type="PROSITE" id="PS50850">
    <property type="entry name" value="MFS"/>
    <property type="match status" value="1"/>
</dbReference>
<evidence type="ECO:0000256" key="1">
    <source>
        <dbReference type="ARBA" id="ARBA00004651"/>
    </source>
</evidence>
<proteinExistence type="predicted"/>
<sequence>MNRDWRLLLTASTISTLGDGAFLAVLPLLAANITTDPRLIAGVTAFGTLPWLLFSLPVGALVDRADPRRSLLRTQLAQAALVTVLAAATMAHTMSMALIYAVAFALGAAETVAKVAIQKLIPSVVPGELLEKANGRQNASMFSAKEFLGPPLGALLFSFAAALPLWADVATFAISAALVARLSRRPHPTGHSGRSIRAEVADGVRWLARHRLLRTLTLLSGAANLANYMALSTLVLFATSRLGLSGRGYGLLVGLMAAGGIAGSLLSARLVARFGGRAVVTTTIFTTPTAMLAIATLARDLPTMAALATFTSFGASLWNVASASLRQRTVPLELAGRVSSTGLLVTFGAQPIGAILGGLLAASPLGLTAPWLAAATLRLTAALLALPALRTWPTTLSSPINNTPASPPPNTPEPAAR</sequence>
<feature type="transmembrane region" description="Helical" evidence="7">
    <location>
        <begin position="82"/>
        <end position="106"/>
    </location>
</feature>
<feature type="region of interest" description="Disordered" evidence="6">
    <location>
        <begin position="397"/>
        <end position="417"/>
    </location>
</feature>
<feature type="transmembrane region" description="Helical" evidence="7">
    <location>
        <begin position="249"/>
        <end position="271"/>
    </location>
</feature>
<keyword evidence="5 7" id="KW-0472">Membrane</keyword>